<organism evidence="2 3">
    <name type="scientific">Thalassoglobus neptunius</name>
    <dbReference type="NCBI Taxonomy" id="1938619"/>
    <lineage>
        <taxon>Bacteria</taxon>
        <taxon>Pseudomonadati</taxon>
        <taxon>Planctomycetota</taxon>
        <taxon>Planctomycetia</taxon>
        <taxon>Planctomycetales</taxon>
        <taxon>Planctomycetaceae</taxon>
        <taxon>Thalassoglobus</taxon>
    </lineage>
</organism>
<dbReference type="GO" id="GO:0050566">
    <property type="term" value="F:asparaginyl-tRNA synthase (glutamine-hydrolyzing) activity"/>
    <property type="evidence" value="ECO:0007669"/>
    <property type="project" value="RHEA"/>
</dbReference>
<evidence type="ECO:0000256" key="1">
    <source>
        <dbReference type="HAMAP-Rule" id="MF_00122"/>
    </source>
</evidence>
<dbReference type="HAMAP" id="MF_00122">
    <property type="entry name" value="GatC"/>
    <property type="match status" value="1"/>
</dbReference>
<dbReference type="GO" id="GO:0006412">
    <property type="term" value="P:translation"/>
    <property type="evidence" value="ECO:0007669"/>
    <property type="project" value="UniProtKB-UniRule"/>
</dbReference>
<dbReference type="Proteomes" id="UP000317243">
    <property type="component" value="Unassembled WGS sequence"/>
</dbReference>
<dbReference type="EC" id="6.3.5.-" evidence="1"/>
<keyword evidence="1" id="KW-0648">Protein biosynthesis</keyword>
<comment type="catalytic activity">
    <reaction evidence="1">
        <text>L-aspartyl-tRNA(Asn) + L-glutamine + ATP + H2O = L-asparaginyl-tRNA(Asn) + L-glutamate + ADP + phosphate + 2 H(+)</text>
        <dbReference type="Rhea" id="RHEA:14513"/>
        <dbReference type="Rhea" id="RHEA-COMP:9674"/>
        <dbReference type="Rhea" id="RHEA-COMP:9677"/>
        <dbReference type="ChEBI" id="CHEBI:15377"/>
        <dbReference type="ChEBI" id="CHEBI:15378"/>
        <dbReference type="ChEBI" id="CHEBI:29985"/>
        <dbReference type="ChEBI" id="CHEBI:30616"/>
        <dbReference type="ChEBI" id="CHEBI:43474"/>
        <dbReference type="ChEBI" id="CHEBI:58359"/>
        <dbReference type="ChEBI" id="CHEBI:78515"/>
        <dbReference type="ChEBI" id="CHEBI:78516"/>
        <dbReference type="ChEBI" id="CHEBI:456216"/>
    </reaction>
</comment>
<keyword evidence="3" id="KW-1185">Reference proteome</keyword>
<dbReference type="SUPFAM" id="SSF141000">
    <property type="entry name" value="Glu-tRNAGln amidotransferase C subunit"/>
    <property type="match status" value="1"/>
</dbReference>
<gene>
    <name evidence="1 2" type="primary">gatC</name>
    <name evidence="2" type="ORF">KOR42_19110</name>
</gene>
<dbReference type="Gene3D" id="1.10.20.60">
    <property type="entry name" value="Glu-tRNAGln amidotransferase C subunit, N-terminal domain"/>
    <property type="match status" value="1"/>
</dbReference>
<comment type="caution">
    <text evidence="2">The sequence shown here is derived from an EMBL/GenBank/DDBJ whole genome shotgun (WGS) entry which is preliminary data.</text>
</comment>
<dbReference type="NCBIfam" id="TIGR00135">
    <property type="entry name" value="gatC"/>
    <property type="match status" value="1"/>
</dbReference>
<dbReference type="Pfam" id="PF02686">
    <property type="entry name" value="GatC"/>
    <property type="match status" value="1"/>
</dbReference>
<comment type="function">
    <text evidence="1">Allows the formation of correctly charged Asn-tRNA(Asn) or Gln-tRNA(Gln) through the transamidation of misacylated Asp-tRNA(Asn) or Glu-tRNA(Gln) in organisms which lack either or both of asparaginyl-tRNA or glutaminyl-tRNA synthetases. The reaction takes place in the presence of glutamine and ATP through an activated phospho-Asp-tRNA(Asn) or phospho-Glu-tRNA(Gln).</text>
</comment>
<name>A0A5C5X862_9PLAN</name>
<dbReference type="RefSeq" id="WP_146508989.1">
    <property type="nucleotide sequence ID" value="NZ_SIHI01000001.1"/>
</dbReference>
<dbReference type="GO" id="GO:0070681">
    <property type="term" value="P:glutaminyl-tRNAGln biosynthesis via transamidation"/>
    <property type="evidence" value="ECO:0007669"/>
    <property type="project" value="TreeGrafter"/>
</dbReference>
<dbReference type="OrthoDB" id="9813938at2"/>
<dbReference type="PANTHER" id="PTHR15004:SF0">
    <property type="entry name" value="GLUTAMYL-TRNA(GLN) AMIDOTRANSFERASE SUBUNIT C, MITOCHONDRIAL"/>
    <property type="match status" value="1"/>
</dbReference>
<protein>
    <recommendedName>
        <fullName evidence="1">Aspartyl/glutamyl-tRNA(Asn/Gln) amidotransferase subunit C</fullName>
        <shortName evidence="1">Asp/Glu-ADT subunit C</shortName>
        <ecNumber evidence="1">6.3.5.-</ecNumber>
    </recommendedName>
</protein>
<evidence type="ECO:0000313" key="3">
    <source>
        <dbReference type="Proteomes" id="UP000317243"/>
    </source>
</evidence>
<reference evidence="2 3" key="1">
    <citation type="submission" date="2019-02" db="EMBL/GenBank/DDBJ databases">
        <title>Deep-cultivation of Planctomycetes and their phenomic and genomic characterization uncovers novel biology.</title>
        <authorList>
            <person name="Wiegand S."/>
            <person name="Jogler M."/>
            <person name="Boedeker C."/>
            <person name="Pinto D."/>
            <person name="Vollmers J."/>
            <person name="Rivas-Marin E."/>
            <person name="Kohn T."/>
            <person name="Peeters S.H."/>
            <person name="Heuer A."/>
            <person name="Rast P."/>
            <person name="Oberbeckmann S."/>
            <person name="Bunk B."/>
            <person name="Jeske O."/>
            <person name="Meyerdierks A."/>
            <person name="Storesund J.E."/>
            <person name="Kallscheuer N."/>
            <person name="Luecker S."/>
            <person name="Lage O.M."/>
            <person name="Pohl T."/>
            <person name="Merkel B.J."/>
            <person name="Hornburger P."/>
            <person name="Mueller R.-W."/>
            <person name="Bruemmer F."/>
            <person name="Labrenz M."/>
            <person name="Spormann A.M."/>
            <person name="Op Den Camp H."/>
            <person name="Overmann J."/>
            <person name="Amann R."/>
            <person name="Jetten M.S.M."/>
            <person name="Mascher T."/>
            <person name="Medema M.H."/>
            <person name="Devos D.P."/>
            <person name="Kaster A.-K."/>
            <person name="Ovreas L."/>
            <person name="Rohde M."/>
            <person name="Galperin M.Y."/>
            <person name="Jogler C."/>
        </authorList>
    </citation>
    <scope>NUCLEOTIDE SEQUENCE [LARGE SCALE GENOMIC DNA]</scope>
    <source>
        <strain evidence="2 3">KOR42</strain>
    </source>
</reference>
<evidence type="ECO:0000313" key="2">
    <source>
        <dbReference type="EMBL" id="TWT58531.1"/>
    </source>
</evidence>
<dbReference type="PANTHER" id="PTHR15004">
    <property type="entry name" value="GLUTAMYL-TRNA(GLN) AMIDOTRANSFERASE SUBUNIT C, MITOCHONDRIAL"/>
    <property type="match status" value="1"/>
</dbReference>
<accession>A0A5C5X862</accession>
<dbReference type="GO" id="GO:0005524">
    <property type="term" value="F:ATP binding"/>
    <property type="evidence" value="ECO:0007669"/>
    <property type="project" value="UniProtKB-KW"/>
</dbReference>
<keyword evidence="1 2" id="KW-0436">Ligase</keyword>
<dbReference type="GO" id="GO:0016740">
    <property type="term" value="F:transferase activity"/>
    <property type="evidence" value="ECO:0007669"/>
    <property type="project" value="UniProtKB-KW"/>
</dbReference>
<keyword evidence="2" id="KW-0808">Transferase</keyword>
<keyword evidence="1" id="KW-0067">ATP-binding</keyword>
<dbReference type="EMBL" id="SIHI01000001">
    <property type="protein sequence ID" value="TWT58531.1"/>
    <property type="molecule type" value="Genomic_DNA"/>
</dbReference>
<dbReference type="GO" id="GO:0006450">
    <property type="term" value="P:regulation of translational fidelity"/>
    <property type="evidence" value="ECO:0007669"/>
    <property type="project" value="InterPro"/>
</dbReference>
<comment type="similarity">
    <text evidence="1">Belongs to the GatC family.</text>
</comment>
<proteinExistence type="inferred from homology"/>
<dbReference type="InterPro" id="IPR036113">
    <property type="entry name" value="Asp/Glu-ADT_sf_sub_c"/>
</dbReference>
<comment type="catalytic activity">
    <reaction evidence="1">
        <text>L-glutamyl-tRNA(Gln) + L-glutamine + ATP + H2O = L-glutaminyl-tRNA(Gln) + L-glutamate + ADP + phosphate + H(+)</text>
        <dbReference type="Rhea" id="RHEA:17521"/>
        <dbReference type="Rhea" id="RHEA-COMP:9681"/>
        <dbReference type="Rhea" id="RHEA-COMP:9684"/>
        <dbReference type="ChEBI" id="CHEBI:15377"/>
        <dbReference type="ChEBI" id="CHEBI:15378"/>
        <dbReference type="ChEBI" id="CHEBI:29985"/>
        <dbReference type="ChEBI" id="CHEBI:30616"/>
        <dbReference type="ChEBI" id="CHEBI:43474"/>
        <dbReference type="ChEBI" id="CHEBI:58359"/>
        <dbReference type="ChEBI" id="CHEBI:78520"/>
        <dbReference type="ChEBI" id="CHEBI:78521"/>
        <dbReference type="ChEBI" id="CHEBI:456216"/>
    </reaction>
</comment>
<dbReference type="GO" id="GO:0050567">
    <property type="term" value="F:glutaminyl-tRNA synthase (glutamine-hydrolyzing) activity"/>
    <property type="evidence" value="ECO:0007669"/>
    <property type="project" value="UniProtKB-UniRule"/>
</dbReference>
<dbReference type="InterPro" id="IPR003837">
    <property type="entry name" value="GatC"/>
</dbReference>
<sequence length="97" mass="10985">MQLTIEDVRKVAKLARLKLTPEEEELFVDQLGNILNYVEQLNEVDTENVLPMAHTAELTNVFRTDEPKTSIDRREALSNAPSTDGKYFLVPQILEGA</sequence>
<dbReference type="AlphaFoldDB" id="A0A5C5X862"/>
<comment type="subunit">
    <text evidence="1">Heterotrimer of A, B and C subunits.</text>
</comment>
<keyword evidence="1" id="KW-0547">Nucleotide-binding</keyword>